<evidence type="ECO:0000256" key="2">
    <source>
        <dbReference type="ARBA" id="ARBA00022448"/>
    </source>
</evidence>
<evidence type="ECO:0000256" key="1">
    <source>
        <dbReference type="ARBA" id="ARBA00004141"/>
    </source>
</evidence>
<dbReference type="EMBL" id="AJIX01000009">
    <property type="protein sequence ID" value="KGR16663.1"/>
    <property type="molecule type" value="Genomic_DNA"/>
</dbReference>
<gene>
    <name evidence="9" type="ORF">MG3_01392</name>
</gene>
<dbReference type="Gene3D" id="1.20.1250.20">
    <property type="entry name" value="MFS general substrate transporter like domains"/>
    <property type="match status" value="2"/>
</dbReference>
<dbReference type="InterPro" id="IPR020846">
    <property type="entry name" value="MFS_dom"/>
</dbReference>
<feature type="transmembrane region" description="Helical" evidence="7">
    <location>
        <begin position="151"/>
        <end position="172"/>
    </location>
</feature>
<keyword evidence="2" id="KW-0813">Transport</keyword>
<dbReference type="FunFam" id="1.20.1250.20:FF:000064">
    <property type="entry name" value="MFS allantoate transporter"/>
    <property type="match status" value="1"/>
</dbReference>
<feature type="domain" description="Major facilitator superfamily (MFS) profile" evidence="8">
    <location>
        <begin position="60"/>
        <end position="472"/>
    </location>
</feature>
<sequence>MSLNGKTDLEKSGARVSVTASTVSENQTTGFELYEKAQELSFEEEEAIRKKVVWKVDMRIVPLLCITYTLQFLDKLSLNYAAAYTLKEDLNLYGQRYSWCAAIFNFGYLAGALPANYVIQKLPVAKFTGCMLFLWSIILIGHIGLQNYGGILVIRFLLGLFESMISPSCMAICNNFYTVKNQPLRMCIFLSFNGVATIVGSLLSWGLGHADESKLKIWKLIFLVIGLMNFVWSGIFLWLCPDSPKSVKFLTEDEKAVLIKEVATNNQGLGETRFKKSQAVEALQDLFVYFVALIGLACGVINGGTSNFASSLIKGFGFTGIQATALQMPLGAVELVVVVAAGIVVFTVKNMRCIVLFVICIPPLAGLIGLHVIPLTHRWALVGCSFLQFIIGGPVILCWILLNANVSGSSKKTIANGIWFVMYAAGNIISPNIFYAREAPKYRSGIIGLISSYCGIMVLAIAIRLVFMHRNRKRNLEQGGYNEQIAEQAVLDGFKGLTDFENAGFRYSL</sequence>
<organism evidence="9 10">
    <name type="scientific">Candida albicans P78048</name>
    <dbReference type="NCBI Taxonomy" id="1094989"/>
    <lineage>
        <taxon>Eukaryota</taxon>
        <taxon>Fungi</taxon>
        <taxon>Dikarya</taxon>
        <taxon>Ascomycota</taxon>
        <taxon>Saccharomycotina</taxon>
        <taxon>Pichiomycetes</taxon>
        <taxon>Debaryomycetaceae</taxon>
        <taxon>Candida/Lodderomyces clade</taxon>
        <taxon>Candida</taxon>
    </lineage>
</organism>
<dbReference type="InterPro" id="IPR036259">
    <property type="entry name" value="MFS_trans_sf"/>
</dbReference>
<dbReference type="Pfam" id="PF07690">
    <property type="entry name" value="MFS_1"/>
    <property type="match status" value="1"/>
</dbReference>
<dbReference type="AlphaFoldDB" id="A0AB34PXT5"/>
<keyword evidence="4 7" id="KW-1133">Transmembrane helix</keyword>
<name>A0AB34PXT5_CANAX</name>
<feature type="transmembrane region" description="Helical" evidence="7">
    <location>
        <begin position="184"/>
        <end position="205"/>
    </location>
</feature>
<dbReference type="Proteomes" id="UP000030161">
    <property type="component" value="Unassembled WGS sequence"/>
</dbReference>
<feature type="transmembrane region" description="Helical" evidence="7">
    <location>
        <begin position="446"/>
        <end position="467"/>
    </location>
</feature>
<evidence type="ECO:0000256" key="4">
    <source>
        <dbReference type="ARBA" id="ARBA00022989"/>
    </source>
</evidence>
<dbReference type="PANTHER" id="PTHR43791:SF97">
    <property type="entry name" value="ALLANTOATE TRANSPORTER, PUTATIVE (AFU_ORTHOLOGUE AFUA_1G14700)-RELATED"/>
    <property type="match status" value="1"/>
</dbReference>
<accession>A0AB34PXT5</accession>
<keyword evidence="3 7" id="KW-0812">Transmembrane</keyword>
<dbReference type="GO" id="GO:0022857">
    <property type="term" value="F:transmembrane transporter activity"/>
    <property type="evidence" value="ECO:0007669"/>
    <property type="project" value="InterPro"/>
</dbReference>
<feature type="transmembrane region" description="Helical" evidence="7">
    <location>
        <begin position="217"/>
        <end position="240"/>
    </location>
</feature>
<reference evidence="9 10" key="1">
    <citation type="submission" date="2013-12" db="EMBL/GenBank/DDBJ databases">
        <title>The Genome Sequence of Candida albicans P78048.</title>
        <authorList>
            <consortium name="The Broad Institute Genome Sequencing Platform"/>
            <consortium name="The Broad Institute Genome Sequencing Center for Infectious Disease"/>
            <person name="Cuomo C."/>
            <person name="Bennett R."/>
            <person name="Hirakawa M."/>
            <person name="Noverr M."/>
            <person name="Mitchell A."/>
            <person name="Young S.K."/>
            <person name="Zeng Q."/>
            <person name="Gargeya S."/>
            <person name="Fitzgerald M."/>
            <person name="Abouelleil A."/>
            <person name="Alvarado L."/>
            <person name="Berlin A.M."/>
            <person name="Chapman S.B."/>
            <person name="Dewar J."/>
            <person name="Goldberg J."/>
            <person name="Griggs A."/>
            <person name="Gujja S."/>
            <person name="Hansen M."/>
            <person name="Howarth C."/>
            <person name="Imamovic A."/>
            <person name="Larimer J."/>
            <person name="McCowan C."/>
            <person name="Murphy C."/>
            <person name="Pearson M."/>
            <person name="Priest M."/>
            <person name="Roberts A."/>
            <person name="Saif S."/>
            <person name="Shea T."/>
            <person name="Sykes S."/>
            <person name="Wortman J."/>
            <person name="Nusbaum C."/>
            <person name="Birren B."/>
        </authorList>
    </citation>
    <scope>NUCLEOTIDE SEQUENCE [LARGE SCALE GENOMIC DNA]</scope>
    <source>
        <strain evidence="9 10">P78048</strain>
    </source>
</reference>
<feature type="transmembrane region" description="Helical" evidence="7">
    <location>
        <begin position="325"/>
        <end position="346"/>
    </location>
</feature>
<dbReference type="InterPro" id="IPR011701">
    <property type="entry name" value="MFS"/>
</dbReference>
<feature type="transmembrane region" description="Helical" evidence="7">
    <location>
        <begin position="353"/>
        <end position="373"/>
    </location>
</feature>
<protein>
    <recommendedName>
        <fullName evidence="8">Major facilitator superfamily (MFS) profile domain-containing protein</fullName>
    </recommendedName>
</protein>
<feature type="transmembrane region" description="Helical" evidence="7">
    <location>
        <begin position="414"/>
        <end position="434"/>
    </location>
</feature>
<comment type="subcellular location">
    <subcellularLocation>
        <location evidence="1">Membrane</location>
        <topology evidence="1">Multi-pass membrane protein</topology>
    </subcellularLocation>
</comment>
<evidence type="ECO:0000256" key="3">
    <source>
        <dbReference type="ARBA" id="ARBA00022692"/>
    </source>
</evidence>
<dbReference type="PANTHER" id="PTHR43791">
    <property type="entry name" value="PERMEASE-RELATED"/>
    <property type="match status" value="1"/>
</dbReference>
<feature type="transmembrane region" description="Helical" evidence="7">
    <location>
        <begin position="96"/>
        <end position="115"/>
    </location>
</feature>
<dbReference type="SUPFAM" id="SSF103473">
    <property type="entry name" value="MFS general substrate transporter"/>
    <property type="match status" value="1"/>
</dbReference>
<dbReference type="PROSITE" id="PS50850">
    <property type="entry name" value="MFS"/>
    <property type="match status" value="1"/>
</dbReference>
<feature type="transmembrane region" description="Helical" evidence="7">
    <location>
        <begin position="127"/>
        <end position="145"/>
    </location>
</feature>
<keyword evidence="5 7" id="KW-0472">Membrane</keyword>
<proteinExistence type="inferred from homology"/>
<evidence type="ECO:0000256" key="7">
    <source>
        <dbReference type="SAM" id="Phobius"/>
    </source>
</evidence>
<evidence type="ECO:0000313" key="9">
    <source>
        <dbReference type="EMBL" id="KGR16663.1"/>
    </source>
</evidence>
<evidence type="ECO:0000256" key="5">
    <source>
        <dbReference type="ARBA" id="ARBA00023136"/>
    </source>
</evidence>
<comment type="caution">
    <text evidence="9">The sequence shown here is derived from an EMBL/GenBank/DDBJ whole genome shotgun (WGS) entry which is preliminary data.</text>
</comment>
<evidence type="ECO:0000256" key="6">
    <source>
        <dbReference type="ARBA" id="ARBA00037968"/>
    </source>
</evidence>
<feature type="transmembrane region" description="Helical" evidence="7">
    <location>
        <begin position="379"/>
        <end position="402"/>
    </location>
</feature>
<dbReference type="GO" id="GO:0016020">
    <property type="term" value="C:membrane"/>
    <property type="evidence" value="ECO:0007669"/>
    <property type="project" value="UniProtKB-SubCell"/>
</dbReference>
<feature type="transmembrane region" description="Helical" evidence="7">
    <location>
        <begin position="286"/>
        <end position="305"/>
    </location>
</feature>
<evidence type="ECO:0000259" key="8">
    <source>
        <dbReference type="PROSITE" id="PS50850"/>
    </source>
</evidence>
<comment type="similarity">
    <text evidence="6">Belongs to the major facilitator superfamily. Allantoate permease family.</text>
</comment>
<evidence type="ECO:0000313" key="10">
    <source>
        <dbReference type="Proteomes" id="UP000030161"/>
    </source>
</evidence>